<gene>
    <name evidence="3" type="ORF">CCOS01_15879</name>
</gene>
<protein>
    <submittedName>
        <fullName evidence="3">Uncharacterized protein</fullName>
    </submittedName>
</protein>
<accession>A0AAI9YGR8</accession>
<comment type="caution">
    <text evidence="3">The sequence shown here is derived from an EMBL/GenBank/DDBJ whole genome shotgun (WGS) entry which is preliminary data.</text>
</comment>
<dbReference type="AlphaFoldDB" id="A0AAI9YGR8"/>
<evidence type="ECO:0000256" key="2">
    <source>
        <dbReference type="SAM" id="SignalP"/>
    </source>
</evidence>
<dbReference type="GeneID" id="85347564"/>
<proteinExistence type="predicted"/>
<evidence type="ECO:0000313" key="3">
    <source>
        <dbReference type="EMBL" id="KAK1508218.1"/>
    </source>
</evidence>
<organism evidence="3 4">
    <name type="scientific">Colletotrichum costaricense</name>
    <dbReference type="NCBI Taxonomy" id="1209916"/>
    <lineage>
        <taxon>Eukaryota</taxon>
        <taxon>Fungi</taxon>
        <taxon>Dikarya</taxon>
        <taxon>Ascomycota</taxon>
        <taxon>Pezizomycotina</taxon>
        <taxon>Sordariomycetes</taxon>
        <taxon>Hypocreomycetidae</taxon>
        <taxon>Glomerellales</taxon>
        <taxon>Glomerellaceae</taxon>
        <taxon>Colletotrichum</taxon>
        <taxon>Colletotrichum acutatum species complex</taxon>
    </lineage>
</organism>
<dbReference type="RefSeq" id="XP_060305398.1">
    <property type="nucleotide sequence ID" value="XM_060464017.1"/>
</dbReference>
<feature type="signal peptide" evidence="2">
    <location>
        <begin position="1"/>
        <end position="27"/>
    </location>
</feature>
<name>A0AAI9YGR8_9PEZI</name>
<keyword evidence="2" id="KW-0732">Signal</keyword>
<feature type="region of interest" description="Disordered" evidence="1">
    <location>
        <begin position="55"/>
        <end position="109"/>
    </location>
</feature>
<evidence type="ECO:0000256" key="1">
    <source>
        <dbReference type="SAM" id="MobiDB-lite"/>
    </source>
</evidence>
<dbReference type="EMBL" id="MOOE01000026">
    <property type="protein sequence ID" value="KAK1508218.1"/>
    <property type="molecule type" value="Genomic_DNA"/>
</dbReference>
<sequence>MQQELATPPTSATCCFLTLLSYPVTVTVTVTQVSRLRCSKVAAVWQLVPDSQVKVPVQQKPDQKDQLKGPSPGNKSPNDALAVARAGLGGRDLDDDDDDDDDDDVDDSVSPATLSVSAVLSLPPTSAALSDCGLSLLSSVRWELYGEHYEPAFHLGPLGYVASSLRLSF</sequence>
<dbReference type="Proteomes" id="UP001240678">
    <property type="component" value="Unassembled WGS sequence"/>
</dbReference>
<evidence type="ECO:0000313" key="4">
    <source>
        <dbReference type="Proteomes" id="UP001240678"/>
    </source>
</evidence>
<feature type="compositionally biased region" description="Acidic residues" evidence="1">
    <location>
        <begin position="93"/>
        <end position="107"/>
    </location>
</feature>
<keyword evidence="4" id="KW-1185">Reference proteome</keyword>
<feature type="chain" id="PRO_5042527094" evidence="2">
    <location>
        <begin position="28"/>
        <end position="169"/>
    </location>
</feature>
<reference evidence="3 4" key="1">
    <citation type="submission" date="2016-10" db="EMBL/GenBank/DDBJ databases">
        <title>The genome sequence of Colletotrichum fioriniae PJ7.</title>
        <authorList>
            <person name="Baroncelli R."/>
        </authorList>
    </citation>
    <scope>NUCLEOTIDE SEQUENCE [LARGE SCALE GENOMIC DNA]</scope>
    <source>
        <strain evidence="3 4">IMI 309622</strain>
    </source>
</reference>